<name>A0A2T7PID4_POMCA</name>
<organism evidence="1 2">
    <name type="scientific">Pomacea canaliculata</name>
    <name type="common">Golden apple snail</name>
    <dbReference type="NCBI Taxonomy" id="400727"/>
    <lineage>
        <taxon>Eukaryota</taxon>
        <taxon>Metazoa</taxon>
        <taxon>Spiralia</taxon>
        <taxon>Lophotrochozoa</taxon>
        <taxon>Mollusca</taxon>
        <taxon>Gastropoda</taxon>
        <taxon>Caenogastropoda</taxon>
        <taxon>Architaenioglossa</taxon>
        <taxon>Ampullarioidea</taxon>
        <taxon>Ampullariidae</taxon>
        <taxon>Pomacea</taxon>
    </lineage>
</organism>
<dbReference type="Proteomes" id="UP000245119">
    <property type="component" value="Linkage Group LG3"/>
</dbReference>
<evidence type="ECO:0000313" key="2">
    <source>
        <dbReference type="Proteomes" id="UP000245119"/>
    </source>
</evidence>
<comment type="caution">
    <text evidence="1">The sequence shown here is derived from an EMBL/GenBank/DDBJ whole genome shotgun (WGS) entry which is preliminary data.</text>
</comment>
<dbReference type="AlphaFoldDB" id="A0A2T7PID4"/>
<gene>
    <name evidence="1" type="ORF">C0Q70_04435</name>
</gene>
<reference evidence="1 2" key="1">
    <citation type="submission" date="2018-04" db="EMBL/GenBank/DDBJ databases">
        <title>The genome of golden apple snail Pomacea canaliculata provides insight into stress tolerance and invasive adaptation.</title>
        <authorList>
            <person name="Liu C."/>
            <person name="Liu B."/>
            <person name="Ren Y."/>
            <person name="Zhang Y."/>
            <person name="Wang H."/>
            <person name="Li S."/>
            <person name="Jiang F."/>
            <person name="Yin L."/>
            <person name="Zhang G."/>
            <person name="Qian W."/>
            <person name="Fan W."/>
        </authorList>
    </citation>
    <scope>NUCLEOTIDE SEQUENCE [LARGE SCALE GENOMIC DNA]</scope>
    <source>
        <strain evidence="1">SZHN2017</strain>
        <tissue evidence="1">Muscle</tissue>
    </source>
</reference>
<accession>A0A2T7PID4</accession>
<keyword evidence="2" id="KW-1185">Reference proteome</keyword>
<evidence type="ECO:0000313" key="1">
    <source>
        <dbReference type="EMBL" id="PVD33185.1"/>
    </source>
</evidence>
<proteinExistence type="predicted"/>
<dbReference type="EMBL" id="PZQS01000003">
    <property type="protein sequence ID" value="PVD33185.1"/>
    <property type="molecule type" value="Genomic_DNA"/>
</dbReference>
<sequence>MAGLSEESCVWDYTTTWYCKCCGRFCANCCGRSCAACCVQGQESSPGDWAPSRLGTAASHLDKVSGESPQLSYWHKGKKAYIPDYDRILRVPPLRKVFTGYGYTDPDVKLMAHAAWSWEEPRYDFDMQVAITNPSSTQGMDLPVKAPRDENVYSLAAELPPLSYHLSLCRDTPYCLIHLPVHPQ</sequence>
<protein>
    <submittedName>
        <fullName evidence="1">Uncharacterized protein</fullName>
    </submittedName>
</protein>